<accession>A0AAW1T8Z8</accession>
<name>A0AAW1T8Z8_9CHLO</name>
<dbReference type="EMBL" id="JALJOV010000271">
    <property type="protein sequence ID" value="KAK9865205.1"/>
    <property type="molecule type" value="Genomic_DNA"/>
</dbReference>
<evidence type="ECO:0000313" key="1">
    <source>
        <dbReference type="EMBL" id="KAK9865205.1"/>
    </source>
</evidence>
<evidence type="ECO:0000313" key="2">
    <source>
        <dbReference type="Proteomes" id="UP001485043"/>
    </source>
</evidence>
<dbReference type="AlphaFoldDB" id="A0AAW1T8Z8"/>
<keyword evidence="2" id="KW-1185">Reference proteome</keyword>
<organism evidence="1 2">
    <name type="scientific">Apatococcus fuscideae</name>
    <dbReference type="NCBI Taxonomy" id="2026836"/>
    <lineage>
        <taxon>Eukaryota</taxon>
        <taxon>Viridiplantae</taxon>
        <taxon>Chlorophyta</taxon>
        <taxon>core chlorophytes</taxon>
        <taxon>Trebouxiophyceae</taxon>
        <taxon>Chlorellales</taxon>
        <taxon>Chlorellaceae</taxon>
        <taxon>Apatococcus</taxon>
    </lineage>
</organism>
<protein>
    <submittedName>
        <fullName evidence="1">Uncharacterized protein</fullName>
    </submittedName>
</protein>
<sequence>MSRAITKLGWSTLVSRSLPRIAPPAEVVGRVLTEDQQDKALDNKAVKQLQDKSSRLSPQQTLLKTFDLHIGATLHLPTTDKRKTHTPEPLPAHIPTLQSSRVLQDPFAGLPFRNLAERLGAHMAPAVEQMRAEKRKARITGVAAASAPFELPPVPHLLPFTRWASQSKMFQSTLVAEDSKTRKRARLSWYHPDDTMVPRGWWKGGLLADLAYYKPFSREA</sequence>
<comment type="caution">
    <text evidence="1">The sequence shown here is derived from an EMBL/GenBank/DDBJ whole genome shotgun (WGS) entry which is preliminary data.</text>
</comment>
<reference evidence="1 2" key="1">
    <citation type="journal article" date="2024" name="Nat. Commun.">
        <title>Phylogenomics reveals the evolutionary origins of lichenization in chlorophyte algae.</title>
        <authorList>
            <person name="Puginier C."/>
            <person name="Libourel C."/>
            <person name="Otte J."/>
            <person name="Skaloud P."/>
            <person name="Haon M."/>
            <person name="Grisel S."/>
            <person name="Petersen M."/>
            <person name="Berrin J.G."/>
            <person name="Delaux P.M."/>
            <person name="Dal Grande F."/>
            <person name="Keller J."/>
        </authorList>
    </citation>
    <scope>NUCLEOTIDE SEQUENCE [LARGE SCALE GENOMIC DNA]</scope>
    <source>
        <strain evidence="1 2">SAG 2523</strain>
    </source>
</reference>
<dbReference type="Proteomes" id="UP001485043">
    <property type="component" value="Unassembled WGS sequence"/>
</dbReference>
<gene>
    <name evidence="1" type="ORF">WJX84_003878</name>
</gene>
<proteinExistence type="predicted"/>